<evidence type="ECO:0000313" key="1">
    <source>
        <dbReference type="EMBL" id="QPR29999.1"/>
    </source>
</evidence>
<evidence type="ECO:0000313" key="3">
    <source>
        <dbReference type="EMBL" id="QQB81835.1"/>
    </source>
</evidence>
<name>A0AB37G7K1_CORAY</name>
<organism evidence="1 4">
    <name type="scientific">Corynebacterium amycolatum</name>
    <dbReference type="NCBI Taxonomy" id="43765"/>
    <lineage>
        <taxon>Bacteria</taxon>
        <taxon>Bacillati</taxon>
        <taxon>Actinomycetota</taxon>
        <taxon>Actinomycetes</taxon>
        <taxon>Mycobacteriales</taxon>
        <taxon>Corynebacteriaceae</taxon>
        <taxon>Corynebacterium</taxon>
    </lineage>
</organism>
<protein>
    <submittedName>
        <fullName evidence="1">Uncharacterized protein</fullName>
    </submittedName>
</protein>
<evidence type="ECO:0000313" key="5">
    <source>
        <dbReference type="Proteomes" id="UP000595198"/>
    </source>
</evidence>
<dbReference type="EMBL" id="CP065628">
    <property type="protein sequence ID" value="QPR29999.1"/>
    <property type="molecule type" value="Genomic_DNA"/>
</dbReference>
<evidence type="ECO:0000313" key="2">
    <source>
        <dbReference type="EMBL" id="QPR31888.1"/>
    </source>
</evidence>
<gene>
    <name evidence="2" type="ORF">I6G95_05625</name>
    <name evidence="1" type="ORF">I6G95_07000</name>
    <name evidence="3" type="ORF">I6H48_07560</name>
</gene>
<dbReference type="EMBL" id="CP065628">
    <property type="protein sequence ID" value="QPR31888.1"/>
    <property type="molecule type" value="Genomic_DNA"/>
</dbReference>
<dbReference type="AlphaFoldDB" id="A0AB37G7K1"/>
<dbReference type="Proteomes" id="UP000595198">
    <property type="component" value="Chromosome"/>
</dbReference>
<sequence>MTPEQARKLLAGMTTEYAIQGSYGDPKEWFRLTEWQEDMPPQGILRALVDEDTGERWQIDTRIVCRYVTAPQPVGEDPVTPEEARDLLARILTLKAPGFKEPEALDAISTIARMRTEYALIRQPYPGAEWHQVTHWSKEENPLNDGYELADNERIVYRYSTTPQPLGEEQ</sequence>
<dbReference type="EMBL" id="CP066023">
    <property type="protein sequence ID" value="QQB81835.1"/>
    <property type="molecule type" value="Genomic_DNA"/>
</dbReference>
<reference evidence="4 5" key="1">
    <citation type="submission" date="2020-12" db="EMBL/GenBank/DDBJ databases">
        <title>FDA dAtabase for Regulatory Grade micrObial Sequences (FDA-ARGOS): Supporting development and validation of Infectious Disease Dx tests.</title>
        <authorList>
            <person name="Sproer C."/>
            <person name="Gronow S."/>
            <person name="Severitt S."/>
            <person name="Schroder I."/>
            <person name="Tallon L."/>
            <person name="Sadzewicz L."/>
            <person name="Zhao X."/>
            <person name="Boylan J."/>
            <person name="Ott S."/>
            <person name="Bowen H."/>
            <person name="Vavikolanu K."/>
            <person name="Mehta A."/>
            <person name="Aluvathingal J."/>
            <person name="Nadendla S."/>
            <person name="Lowell S."/>
            <person name="Myers T."/>
            <person name="Yan Y."/>
            <person name="Sichtig H."/>
        </authorList>
    </citation>
    <scope>NUCLEOTIDE SEQUENCE [LARGE SCALE GENOMIC DNA]</scope>
    <source>
        <strain evidence="1 4">FDAARGOS_938</strain>
        <strain evidence="3 5">FDAARGOS_991</strain>
    </source>
</reference>
<dbReference type="Proteomes" id="UP000594774">
    <property type="component" value="Chromosome"/>
</dbReference>
<evidence type="ECO:0000313" key="4">
    <source>
        <dbReference type="Proteomes" id="UP000594774"/>
    </source>
</evidence>
<dbReference type="RefSeq" id="WP_197914183.1">
    <property type="nucleotide sequence ID" value="NZ_CP065628.1"/>
</dbReference>
<keyword evidence="5" id="KW-1185">Reference proteome</keyword>
<accession>A0AB37G7K1</accession>
<proteinExistence type="predicted"/>